<dbReference type="STRING" id="178035.A0A154P4S4"/>
<feature type="compositionally biased region" description="Low complexity" evidence="3">
    <location>
        <begin position="762"/>
        <end position="776"/>
    </location>
</feature>
<accession>A0A154P4S4</accession>
<evidence type="ECO:0000259" key="4">
    <source>
        <dbReference type="PROSITE" id="PS50158"/>
    </source>
</evidence>
<feature type="compositionally biased region" description="Low complexity" evidence="3">
    <location>
        <begin position="1237"/>
        <end position="1248"/>
    </location>
</feature>
<feature type="compositionally biased region" description="Acidic residues" evidence="3">
    <location>
        <begin position="139"/>
        <end position="148"/>
    </location>
</feature>
<reference evidence="5 6" key="1">
    <citation type="submission" date="2015-07" db="EMBL/GenBank/DDBJ databases">
        <title>The genome of Dufourea novaeangliae.</title>
        <authorList>
            <person name="Pan H."/>
            <person name="Kapheim K."/>
        </authorList>
    </citation>
    <scope>NUCLEOTIDE SEQUENCE [LARGE SCALE GENOMIC DNA]</scope>
    <source>
        <strain evidence="5">0120121106</strain>
        <tissue evidence="5">Whole body</tissue>
    </source>
</reference>
<proteinExistence type="predicted"/>
<evidence type="ECO:0000313" key="5">
    <source>
        <dbReference type="EMBL" id="KZC06853.1"/>
    </source>
</evidence>
<dbReference type="PANTHER" id="PTHR24216:SF65">
    <property type="entry name" value="PAXILLIN-LIKE PROTEIN 1"/>
    <property type="match status" value="1"/>
</dbReference>
<feature type="region of interest" description="Disordered" evidence="3">
    <location>
        <begin position="543"/>
        <end position="562"/>
    </location>
</feature>
<feature type="compositionally biased region" description="Gly residues" evidence="3">
    <location>
        <begin position="924"/>
        <end position="941"/>
    </location>
</feature>
<feature type="compositionally biased region" description="Low complexity" evidence="3">
    <location>
        <begin position="149"/>
        <end position="174"/>
    </location>
</feature>
<dbReference type="Proteomes" id="UP000076502">
    <property type="component" value="Unassembled WGS sequence"/>
</dbReference>
<evidence type="ECO:0000256" key="1">
    <source>
        <dbReference type="PROSITE-ProRule" id="PRU00047"/>
    </source>
</evidence>
<protein>
    <submittedName>
        <fullName evidence="5">Cellular nucleic acid-binding protein</fullName>
    </submittedName>
</protein>
<feature type="region of interest" description="Disordered" evidence="3">
    <location>
        <begin position="865"/>
        <end position="963"/>
    </location>
</feature>
<evidence type="ECO:0000313" key="6">
    <source>
        <dbReference type="Proteomes" id="UP000076502"/>
    </source>
</evidence>
<dbReference type="GO" id="GO:0008270">
    <property type="term" value="F:zinc ion binding"/>
    <property type="evidence" value="ECO:0007669"/>
    <property type="project" value="UniProtKB-KW"/>
</dbReference>
<dbReference type="OrthoDB" id="7492418at2759"/>
<dbReference type="PROSITE" id="PS50158">
    <property type="entry name" value="ZF_CCHC"/>
    <property type="match status" value="2"/>
</dbReference>
<feature type="region of interest" description="Disordered" evidence="3">
    <location>
        <begin position="34"/>
        <end position="55"/>
    </location>
</feature>
<feature type="region of interest" description="Disordered" evidence="3">
    <location>
        <begin position="1218"/>
        <end position="1277"/>
    </location>
</feature>
<dbReference type="PANTHER" id="PTHR24216">
    <property type="entry name" value="PAXILLIN-RELATED"/>
    <property type="match status" value="1"/>
</dbReference>
<feature type="domain" description="CCHC-type" evidence="4">
    <location>
        <begin position="1162"/>
        <end position="1177"/>
    </location>
</feature>
<keyword evidence="1" id="KW-0479">Metal-binding</keyword>
<feature type="region of interest" description="Disordered" evidence="3">
    <location>
        <begin position="341"/>
        <end position="383"/>
    </location>
</feature>
<keyword evidence="2" id="KW-0175">Coiled coil</keyword>
<dbReference type="InterPro" id="IPR036875">
    <property type="entry name" value="Znf_CCHC_sf"/>
</dbReference>
<name>A0A154P4S4_DUFNO</name>
<dbReference type="InterPro" id="IPR001878">
    <property type="entry name" value="Znf_CCHC"/>
</dbReference>
<dbReference type="SMART" id="SM00343">
    <property type="entry name" value="ZnF_C2HC"/>
    <property type="match status" value="2"/>
</dbReference>
<dbReference type="AlphaFoldDB" id="A0A154P4S4"/>
<feature type="compositionally biased region" description="Pro residues" evidence="3">
    <location>
        <begin position="371"/>
        <end position="380"/>
    </location>
</feature>
<feature type="compositionally biased region" description="Low complexity" evidence="3">
    <location>
        <begin position="360"/>
        <end position="370"/>
    </location>
</feature>
<dbReference type="Gene3D" id="4.10.60.10">
    <property type="entry name" value="Zinc finger, CCHC-type"/>
    <property type="match status" value="1"/>
</dbReference>
<feature type="region of interest" description="Disordered" evidence="3">
    <location>
        <begin position="138"/>
        <end position="186"/>
    </location>
</feature>
<organism evidence="5 6">
    <name type="scientific">Dufourea novaeangliae</name>
    <name type="common">Sweat bee</name>
    <dbReference type="NCBI Taxonomy" id="178035"/>
    <lineage>
        <taxon>Eukaryota</taxon>
        <taxon>Metazoa</taxon>
        <taxon>Ecdysozoa</taxon>
        <taxon>Arthropoda</taxon>
        <taxon>Hexapoda</taxon>
        <taxon>Insecta</taxon>
        <taxon>Pterygota</taxon>
        <taxon>Neoptera</taxon>
        <taxon>Endopterygota</taxon>
        <taxon>Hymenoptera</taxon>
        <taxon>Apocrita</taxon>
        <taxon>Aculeata</taxon>
        <taxon>Apoidea</taxon>
        <taxon>Anthophila</taxon>
        <taxon>Halictidae</taxon>
        <taxon>Rophitinae</taxon>
        <taxon>Dufourea</taxon>
    </lineage>
</organism>
<feature type="coiled-coil region" evidence="2">
    <location>
        <begin position="294"/>
        <end position="321"/>
    </location>
</feature>
<keyword evidence="1" id="KW-0862">Zinc</keyword>
<feature type="compositionally biased region" description="Pro residues" evidence="3">
    <location>
        <begin position="784"/>
        <end position="795"/>
    </location>
</feature>
<dbReference type="SUPFAM" id="SSF57756">
    <property type="entry name" value="Retrovirus zinc finger-like domains"/>
    <property type="match status" value="1"/>
</dbReference>
<gene>
    <name evidence="5" type="ORF">WN55_08598</name>
</gene>
<evidence type="ECO:0000256" key="2">
    <source>
        <dbReference type="SAM" id="Coils"/>
    </source>
</evidence>
<feature type="domain" description="CCHC-type" evidence="4">
    <location>
        <begin position="1185"/>
        <end position="1201"/>
    </location>
</feature>
<dbReference type="EMBL" id="KQ434816">
    <property type="protein sequence ID" value="KZC06853.1"/>
    <property type="molecule type" value="Genomic_DNA"/>
</dbReference>
<dbReference type="Pfam" id="PF00098">
    <property type="entry name" value="zf-CCHC"/>
    <property type="match status" value="1"/>
</dbReference>
<sequence length="1277" mass="132488">MIVQENVTLDSHVIGCVTSPPSVPALYKGVKGGVGSPSTGAEGSSRPSSPASLSDNRVDAVVDHQATAVGMATGEEVSGAGTMSVPASVIGRRGRGVRAAASGSSRSGGSRVLQPCIRLQRLAGTRPSAASVEVAMTISDDDESDDSEASTSTVSAASVYSDAVGPGATTAATTGRKRGRPPTTGEYVGLTEAKKRLLELKRQELELYDEAAVLDPTVPPPRVSRSCKPLRDKAGVAAEMRHAPTPDLGAVIAEKVAVVEKVAGTSKHLKGTYVHSLREAALFIRHTAAEQAKRTVVSEKEVELERELRQLRARLEATEALSRAHDDGLAAGANGAPALDAVAMPPPSPPGSRRSRRASARAAAGVAQVEPAPPPAPLSPPRVEGEAFSRGHGFYRHVPVRAWPGFSRVILYVRYLILMDCLPKYDDYRACWVDIFQSDVLHPSETRLPVYALLFGDTSVSSAAANFGEVGGPGLVKSTHTTSTWCHLGPLVTSVAVGADGVCGALGTPGAGVGVVVERATPMSLSDAREDPAVDRQAAGVLNTTGEEKGDPPLGGAAGSLGTGRLQGGARYLGLALAMEISDGEESDTSRVSAVSVASSVRSSASGLARKRGRPPTTGEHVGLAEAKRKLLELGLQERRLREEDDLLDRSVPPRPVHKSCKKLPAEKEVAEEMRQAPTPDLGAVMIDSVQTIEKVARCSSNLKGTSVRALREAAQRIRHAAAEQARRTVLSERELELEIEVKHLRARLSSLEALSGPRLAAAAPTAAPTEEPSAAGVPDDRQMPPPAAPPPGPSEPEVGARPLRRRPVRSPPLPPLPPSPPSPRWAPPERERPVTMADVEGAVERHVARLVAVMEARILVRLDGLPDVPGHGVGWPPAGTRMTAARGSGPRATPASSRRGPPPPPPRPSLTGPSAAGTSGMADGTGGVGAVAGGEGGAGRGGRRPRGSRARGGTPRPLFGGPSLLIFLPPRDAAAVAAQGAHRRPPDDRHHDQVVGAVALTVTPGSAMTYAEVMRTAMSGVRLADVGVHDLRYRKGLTGSSILEIPGPDSAARADALAQRLGEVFRGTDVRVSRPMRTAEIRITGLDESVTAEDAVAAIAAAGGCTAAEVRAGAVRRNRSGLGGVWVKCPLAAAKRLATAGRVSVGWSSAGVELLAARPLRCFRCLEAGHVRPKCPCDTDRGGRCYVCGGAGHVARDCQESPRCPVCSDLGRPAGHRLGGRDCAPPPSRRRKRRGAVATPPGAAAATQPQESQPAPVAPAEGREGGSGPGEAMDTA</sequence>
<evidence type="ECO:0000256" key="3">
    <source>
        <dbReference type="SAM" id="MobiDB-lite"/>
    </source>
</evidence>
<feature type="compositionally biased region" description="Low complexity" evidence="3">
    <location>
        <begin position="891"/>
        <end position="900"/>
    </location>
</feature>
<feature type="compositionally biased region" description="Low complexity" evidence="3">
    <location>
        <begin position="44"/>
        <end position="54"/>
    </location>
</feature>
<feature type="compositionally biased region" description="Low complexity" evidence="3">
    <location>
        <begin position="910"/>
        <end position="923"/>
    </location>
</feature>
<feature type="compositionally biased region" description="Pro residues" evidence="3">
    <location>
        <begin position="810"/>
        <end position="827"/>
    </location>
</feature>
<keyword evidence="1" id="KW-0863">Zinc-finger</keyword>
<feature type="region of interest" description="Disordered" evidence="3">
    <location>
        <begin position="762"/>
        <end position="833"/>
    </location>
</feature>
<dbReference type="GO" id="GO:0003676">
    <property type="term" value="F:nucleic acid binding"/>
    <property type="evidence" value="ECO:0007669"/>
    <property type="project" value="InterPro"/>
</dbReference>
<keyword evidence="6" id="KW-1185">Reference proteome</keyword>